<evidence type="ECO:0000313" key="1">
    <source>
        <dbReference type="EMBL" id="MCS5736546.1"/>
    </source>
</evidence>
<evidence type="ECO:0000313" key="2">
    <source>
        <dbReference type="Proteomes" id="UP001165586"/>
    </source>
</evidence>
<sequence length="102" mass="11988">MENEKEALKKQVGALCKQIRNTVGFTRDDIEKFSGFKNRTIESFERGDSTNYLILAFYIQLSWEVDNFLFDHTGAQGGFYKTLKRLITDVHNDTLREVFKNW</sequence>
<comment type="caution">
    <text evidence="1">The sequence shown here is derived from an EMBL/GenBank/DDBJ whole genome shotgun (WGS) entry which is preliminary data.</text>
</comment>
<dbReference type="Proteomes" id="UP001165586">
    <property type="component" value="Unassembled WGS sequence"/>
</dbReference>
<proteinExistence type="predicted"/>
<name>A0ABT2H9A8_9MICO</name>
<accession>A0ABT2H9A8</accession>
<gene>
    <name evidence="1" type="ORF">N1032_22705</name>
</gene>
<protein>
    <recommendedName>
        <fullName evidence="3">XRE family transcriptional regulator</fullName>
    </recommendedName>
</protein>
<reference evidence="1" key="1">
    <citation type="submission" date="2022-08" db="EMBL/GenBank/DDBJ databases">
        <authorList>
            <person name="Deng Y."/>
            <person name="Han X.-F."/>
            <person name="Zhang Y.-Q."/>
        </authorList>
    </citation>
    <scope>NUCLEOTIDE SEQUENCE</scope>
    <source>
        <strain evidence="1">CPCC 203386</strain>
    </source>
</reference>
<evidence type="ECO:0008006" key="3">
    <source>
        <dbReference type="Google" id="ProtNLM"/>
    </source>
</evidence>
<organism evidence="1 2">
    <name type="scientific">Herbiconiux daphne</name>
    <dbReference type="NCBI Taxonomy" id="2970914"/>
    <lineage>
        <taxon>Bacteria</taxon>
        <taxon>Bacillati</taxon>
        <taxon>Actinomycetota</taxon>
        <taxon>Actinomycetes</taxon>
        <taxon>Micrococcales</taxon>
        <taxon>Microbacteriaceae</taxon>
        <taxon>Herbiconiux</taxon>
    </lineage>
</organism>
<dbReference type="EMBL" id="JANLCJ010000053">
    <property type="protein sequence ID" value="MCS5736546.1"/>
    <property type="molecule type" value="Genomic_DNA"/>
</dbReference>
<keyword evidence="2" id="KW-1185">Reference proteome</keyword>
<dbReference type="RefSeq" id="WP_259542576.1">
    <property type="nucleotide sequence ID" value="NZ_JANLCJ010000053.1"/>
</dbReference>